<evidence type="ECO:0000256" key="4">
    <source>
        <dbReference type="ARBA" id="ARBA00022737"/>
    </source>
</evidence>
<proteinExistence type="inferred from homology"/>
<name>A0AAD2JNK8_9STRA</name>
<dbReference type="AlphaFoldDB" id="A0AAD2JNK8"/>
<evidence type="ECO:0000256" key="1">
    <source>
        <dbReference type="ARBA" id="ARBA00006241"/>
    </source>
</evidence>
<evidence type="ECO:0000256" key="6">
    <source>
        <dbReference type="ARBA" id="ARBA00045806"/>
    </source>
</evidence>
<evidence type="ECO:0000256" key="3">
    <source>
        <dbReference type="ARBA" id="ARBA00022522"/>
    </source>
</evidence>
<feature type="compositionally biased region" description="Basic and acidic residues" evidence="7">
    <location>
        <begin position="183"/>
        <end position="193"/>
    </location>
</feature>
<accession>A0AAD2JNK8</accession>
<comment type="function">
    <text evidence="6">Essential sporozoite protein. In the mosquito vector, required for sporozoite development in the oocyst, migration through the vector hemolymph and entry into the vector salivary glands. In the vertebrate host, required for sporozoite migration through the host dermis and infection of host hepatocytes. Binds to highly sulfated heparan sulfate proteoglycans (HSPGs) on the surface of host hepatocytes.</text>
</comment>
<feature type="compositionally biased region" description="Basic and acidic residues" evidence="7">
    <location>
        <begin position="151"/>
        <end position="168"/>
    </location>
</feature>
<dbReference type="PRINTS" id="PR01217">
    <property type="entry name" value="PRICHEXTENSN"/>
</dbReference>
<feature type="compositionally biased region" description="Polar residues" evidence="7">
    <location>
        <begin position="583"/>
        <end position="602"/>
    </location>
</feature>
<evidence type="ECO:0000313" key="10">
    <source>
        <dbReference type="Proteomes" id="UP001295423"/>
    </source>
</evidence>
<feature type="compositionally biased region" description="Low complexity" evidence="7">
    <location>
        <begin position="849"/>
        <end position="894"/>
    </location>
</feature>
<evidence type="ECO:0000256" key="7">
    <source>
        <dbReference type="SAM" id="MobiDB-lite"/>
    </source>
</evidence>
<feature type="compositionally biased region" description="Low complexity" evidence="7">
    <location>
        <begin position="284"/>
        <end position="293"/>
    </location>
</feature>
<dbReference type="PANTHER" id="PTHR44826">
    <property type="entry name" value="SPORE COAT PROTEIN SP85"/>
    <property type="match status" value="1"/>
</dbReference>
<sequence length="1051" mass="112862">MRSQPTGSHAPDLKNKQNEEAVVIGGIESGDSKLNDKHRSSSSRRHSDERKSRRSSLEKGTSKKASYRSSSDRPPRNSGGASSRPSHGSNSKRRSSRHKHSSSSRRRLSKESSHRRSDKERGHYSRPSTYRSPLHSNESDEVVDTLYGKDNANDNKEKEKSSRGRSERAVNPGVEHISGKPSTADKDTKEKTKSARRSPKGASEPGVEHFSNSGSLATTTLYGDDDVDAKKAKAKVSRHDSEYTTSVPGVQQVPSDNISTKQSDTISTLYGKNESDAKAKAKASRSSSSEYASYPGADRVFSPSSNSIWEKAKASRQLVTPSTHTSNTKTDSTMTTLYGEDADAKAKARASRGSSEFGTNPGAKTVSLFTESSHSTTSTLYGSDADTKAKAKAFGGNGEYASNPGVQSVHTASNRDLAGSTSDNSVNITLYGNDAGTKNKARAALRSSAHCTNPGVESIARRLTMTSLTDSVGSMMAPDEQGENGFEAPVARRVSIGTTDSESSNSVPEHGMRSEAVDAVRLPNDLEASPRYGETSAKRVVDKTQKSRKKRICFFLLVLLFIGGGVVAWYFLSKNEGSESDDSQISSVNISDPTSAPSSQAVVSLDPIGTPGAENATTSPSGLTPINMVYERPSKSDCIAISLNQTIAGREEMENVDFGLDLEVVVVDDIIITEQLVQELLNAIQEKILPSLAGCNIFLDEVVESWRFVIFDAFVNGNVQREEKCQDGTLSARNCHLIFVELDLFLKGNVKFLDIIRLIGNEEENFSNHLGLSDQFLVVKMIRAESLTPTAAPTTMPSHVPSFTPSTFPTVQASANPTFLPSLSPTRIVSGQPTRSPTLTPSSQPSFVPSTALPSSDPSLSPSKVLSNSPSTRPSETPSSSPSSRPTVDPSVRPTNVPSAAPSVTPSVMASKSPTKSPSASPSGMPTRKPSSAPSTQPTSSPSKEPTRGPSAFPSSLPSVEPTGSYRLSATDRKCPYQHPDRLFKDSAVADIDECYNLCLSTPDCIAFSIGIGRNCGTLNCMGCKSTSTVEFETGFTVFMRWTRVLFHEYQ</sequence>
<feature type="compositionally biased region" description="Polar residues" evidence="7">
    <location>
        <begin position="497"/>
        <end position="507"/>
    </location>
</feature>
<dbReference type="InterPro" id="IPR051860">
    <property type="entry name" value="Plasmodium_CSP_Invasion"/>
</dbReference>
<feature type="region of interest" description="Disordered" evidence="7">
    <location>
        <begin position="497"/>
        <end position="540"/>
    </location>
</feature>
<evidence type="ECO:0000313" key="9">
    <source>
        <dbReference type="EMBL" id="CAJ1967148.1"/>
    </source>
</evidence>
<feature type="compositionally biased region" description="Low complexity" evidence="7">
    <location>
        <begin position="930"/>
        <end position="944"/>
    </location>
</feature>
<dbReference type="EMBL" id="CAKOGP040002314">
    <property type="protein sequence ID" value="CAJ1967148.1"/>
    <property type="molecule type" value="Genomic_DNA"/>
</dbReference>
<feature type="compositionally biased region" description="Basic residues" evidence="7">
    <location>
        <begin position="90"/>
        <end position="108"/>
    </location>
</feature>
<keyword evidence="3" id="KW-0748">Sporozoite</keyword>
<comment type="similarity">
    <text evidence="1">Belongs to the plasmodium circumsporozoite protein family.</text>
</comment>
<keyword evidence="8" id="KW-0472">Membrane</keyword>
<feature type="compositionally biased region" description="Polar residues" evidence="7">
    <location>
        <begin position="210"/>
        <end position="221"/>
    </location>
</feature>
<feature type="compositionally biased region" description="Low complexity" evidence="7">
    <location>
        <begin position="322"/>
        <end position="333"/>
    </location>
</feature>
<feature type="compositionally biased region" description="Basic and acidic residues" evidence="7">
    <location>
        <begin position="109"/>
        <end position="123"/>
    </location>
</feature>
<feature type="compositionally biased region" description="Basic and acidic residues" evidence="7">
    <location>
        <begin position="30"/>
        <end position="61"/>
    </location>
</feature>
<feature type="transmembrane region" description="Helical" evidence="8">
    <location>
        <begin position="552"/>
        <end position="572"/>
    </location>
</feature>
<reference evidence="9" key="1">
    <citation type="submission" date="2023-08" db="EMBL/GenBank/DDBJ databases">
        <authorList>
            <person name="Audoor S."/>
            <person name="Bilcke G."/>
        </authorList>
    </citation>
    <scope>NUCLEOTIDE SEQUENCE</scope>
</reference>
<feature type="region of interest" description="Disordered" evidence="7">
    <location>
        <begin position="578"/>
        <end position="622"/>
    </location>
</feature>
<feature type="compositionally biased region" description="Polar residues" evidence="7">
    <location>
        <begin position="896"/>
        <end position="908"/>
    </location>
</feature>
<comment type="function">
    <text evidence="5">In the vertebrate host, binds to highly sulfated heparan sulfate proteoglycans (HSPGs) on the surface of host hepatocytes and is required for sporozoite invasion of the host hepatocytes.</text>
</comment>
<evidence type="ECO:0000256" key="2">
    <source>
        <dbReference type="ARBA" id="ARBA00021911"/>
    </source>
</evidence>
<comment type="caution">
    <text evidence="9">The sequence shown here is derived from an EMBL/GenBank/DDBJ whole genome shotgun (WGS) entry which is preliminary data.</text>
</comment>
<evidence type="ECO:0000256" key="5">
    <source>
        <dbReference type="ARBA" id="ARBA00033726"/>
    </source>
</evidence>
<dbReference type="Proteomes" id="UP001295423">
    <property type="component" value="Unassembled WGS sequence"/>
</dbReference>
<keyword evidence="8" id="KW-1133">Transmembrane helix</keyword>
<keyword evidence="4" id="KW-0677">Repeat</keyword>
<gene>
    <name evidence="9" type="ORF">CYCCA115_LOCUS22636</name>
</gene>
<organism evidence="9 10">
    <name type="scientific">Cylindrotheca closterium</name>
    <dbReference type="NCBI Taxonomy" id="2856"/>
    <lineage>
        <taxon>Eukaryota</taxon>
        <taxon>Sar</taxon>
        <taxon>Stramenopiles</taxon>
        <taxon>Ochrophyta</taxon>
        <taxon>Bacillariophyta</taxon>
        <taxon>Bacillariophyceae</taxon>
        <taxon>Bacillariophycidae</taxon>
        <taxon>Bacillariales</taxon>
        <taxon>Bacillariaceae</taxon>
        <taxon>Cylindrotheca</taxon>
    </lineage>
</organism>
<evidence type="ECO:0000256" key="8">
    <source>
        <dbReference type="SAM" id="Phobius"/>
    </source>
</evidence>
<feature type="region of interest" description="Disordered" evidence="7">
    <location>
        <begin position="1"/>
        <end position="333"/>
    </location>
</feature>
<feature type="compositionally biased region" description="Polar residues" evidence="7">
    <location>
        <begin position="818"/>
        <end position="848"/>
    </location>
</feature>
<feature type="compositionally biased region" description="Polar residues" evidence="7">
    <location>
        <begin position="243"/>
        <end position="270"/>
    </location>
</feature>
<dbReference type="PANTHER" id="PTHR44826:SF3">
    <property type="entry name" value="SPORE COAT PROTEIN SP85"/>
    <property type="match status" value="1"/>
</dbReference>
<feature type="region of interest" description="Disordered" evidence="7">
    <location>
        <begin position="818"/>
        <end position="965"/>
    </location>
</feature>
<keyword evidence="8" id="KW-0812">Transmembrane</keyword>
<protein>
    <recommendedName>
        <fullName evidence="2">Circumsporozoite protein</fullName>
    </recommendedName>
</protein>
<feature type="compositionally biased region" description="Low complexity" evidence="7">
    <location>
        <begin position="910"/>
        <end position="923"/>
    </location>
</feature>
<keyword evidence="10" id="KW-1185">Reference proteome</keyword>
<feature type="compositionally biased region" description="Polar residues" evidence="7">
    <location>
        <begin position="126"/>
        <end position="136"/>
    </location>
</feature>